<proteinExistence type="predicted"/>
<sequence>MVAKGMRRSEDNGVIHDIKKLANFKYVRKTQLYTVHWKDGSISRETFKQLNHHAVWIYWEKAVIGLTDGVRIMKERDLTDKEKRKYEECKRSLMELGKLRDNEDVVDFGFESGNFIKYHSKVLERMEKGDPNPFEARPGDDEIDEASDENDENRDK</sequence>
<keyword evidence="3" id="KW-1185">Reference proteome</keyword>
<feature type="compositionally biased region" description="Acidic residues" evidence="1">
    <location>
        <begin position="141"/>
        <end position="156"/>
    </location>
</feature>
<accession>G0MBG7</accession>
<protein>
    <submittedName>
        <fullName evidence="2">Uncharacterized protein</fullName>
    </submittedName>
</protein>
<reference evidence="3" key="1">
    <citation type="submission" date="2011-07" db="EMBL/GenBank/DDBJ databases">
        <authorList>
            <consortium name="Caenorhabditis brenneri Sequencing and Analysis Consortium"/>
            <person name="Wilson R.K."/>
        </authorList>
    </citation>
    <scope>NUCLEOTIDE SEQUENCE [LARGE SCALE GENOMIC DNA]</scope>
    <source>
        <strain evidence="3">PB2801</strain>
    </source>
</reference>
<organism evidence="3">
    <name type="scientific">Caenorhabditis brenneri</name>
    <name type="common">Nematode worm</name>
    <dbReference type="NCBI Taxonomy" id="135651"/>
    <lineage>
        <taxon>Eukaryota</taxon>
        <taxon>Metazoa</taxon>
        <taxon>Ecdysozoa</taxon>
        <taxon>Nematoda</taxon>
        <taxon>Chromadorea</taxon>
        <taxon>Rhabditida</taxon>
        <taxon>Rhabditina</taxon>
        <taxon>Rhabditomorpha</taxon>
        <taxon>Rhabditoidea</taxon>
        <taxon>Rhabditidae</taxon>
        <taxon>Peloderinae</taxon>
        <taxon>Caenorhabditis</taxon>
    </lineage>
</organism>
<dbReference type="Proteomes" id="UP000008068">
    <property type="component" value="Unassembled WGS sequence"/>
</dbReference>
<evidence type="ECO:0000256" key="1">
    <source>
        <dbReference type="SAM" id="MobiDB-lite"/>
    </source>
</evidence>
<gene>
    <name evidence="2" type="ORF">CAEBREN_04226</name>
</gene>
<dbReference type="InParanoid" id="G0MBG7"/>
<feature type="region of interest" description="Disordered" evidence="1">
    <location>
        <begin position="127"/>
        <end position="156"/>
    </location>
</feature>
<dbReference type="EMBL" id="GL379788">
    <property type="protein sequence ID" value="EGT40459.1"/>
    <property type="molecule type" value="Genomic_DNA"/>
</dbReference>
<dbReference type="AlphaFoldDB" id="G0MBG7"/>
<evidence type="ECO:0000313" key="2">
    <source>
        <dbReference type="EMBL" id="EGT40459.1"/>
    </source>
</evidence>
<dbReference type="HOGENOM" id="CLU_1688271_0_0_1"/>
<name>G0MBG7_CAEBE</name>
<evidence type="ECO:0000313" key="3">
    <source>
        <dbReference type="Proteomes" id="UP000008068"/>
    </source>
</evidence>